<sequence>MTENTVSAPTQPASWALKAAVILGLIADAGLVVLLLVVSGFVFNGPAGADGAGAAIAGWGMTLAVCILSPLLAWPMWRRGRRDLALAMIWLPVLALLIGILIGSL</sequence>
<keyword evidence="1" id="KW-0812">Transmembrane</keyword>
<feature type="transmembrane region" description="Helical" evidence="1">
    <location>
        <begin position="55"/>
        <end position="77"/>
    </location>
</feature>
<proteinExistence type="predicted"/>
<dbReference type="EMBL" id="JAUSVY010000002">
    <property type="protein sequence ID" value="MDQ0504371.1"/>
    <property type="molecule type" value="Genomic_DNA"/>
</dbReference>
<evidence type="ECO:0000313" key="2">
    <source>
        <dbReference type="EMBL" id="MDQ0504371.1"/>
    </source>
</evidence>
<evidence type="ECO:0000256" key="1">
    <source>
        <dbReference type="SAM" id="Phobius"/>
    </source>
</evidence>
<dbReference type="RefSeq" id="WP_237347374.1">
    <property type="nucleotide sequence ID" value="NZ_JABWGX010000033.1"/>
</dbReference>
<feature type="transmembrane region" description="Helical" evidence="1">
    <location>
        <begin position="84"/>
        <end position="103"/>
    </location>
</feature>
<gene>
    <name evidence="2" type="ORF">QOZ94_001145</name>
</gene>
<keyword evidence="1" id="KW-1133">Transmembrane helix</keyword>
<keyword evidence="3" id="KW-1185">Reference proteome</keyword>
<protein>
    <submittedName>
        <fullName evidence="2">Uncharacterized protein</fullName>
    </submittedName>
</protein>
<accession>A0ABU0LB88</accession>
<name>A0ABU0LB88_XANAG</name>
<feature type="transmembrane region" description="Helical" evidence="1">
    <location>
        <begin position="20"/>
        <end position="43"/>
    </location>
</feature>
<evidence type="ECO:0000313" key="3">
    <source>
        <dbReference type="Proteomes" id="UP001241747"/>
    </source>
</evidence>
<keyword evidence="1" id="KW-0472">Membrane</keyword>
<dbReference type="Proteomes" id="UP001241747">
    <property type="component" value="Unassembled WGS sequence"/>
</dbReference>
<comment type="caution">
    <text evidence="2">The sequence shown here is derived from an EMBL/GenBank/DDBJ whole genome shotgun (WGS) entry which is preliminary data.</text>
</comment>
<organism evidence="2 3">
    <name type="scientific">Xanthobacter agilis</name>
    <dbReference type="NCBI Taxonomy" id="47492"/>
    <lineage>
        <taxon>Bacteria</taxon>
        <taxon>Pseudomonadati</taxon>
        <taxon>Pseudomonadota</taxon>
        <taxon>Alphaproteobacteria</taxon>
        <taxon>Hyphomicrobiales</taxon>
        <taxon>Xanthobacteraceae</taxon>
        <taxon>Xanthobacter</taxon>
    </lineage>
</organism>
<reference evidence="2 3" key="1">
    <citation type="submission" date="2023-07" db="EMBL/GenBank/DDBJ databases">
        <title>Genomic Encyclopedia of Type Strains, Phase IV (KMG-IV): sequencing the most valuable type-strain genomes for metagenomic binning, comparative biology and taxonomic classification.</title>
        <authorList>
            <person name="Goeker M."/>
        </authorList>
    </citation>
    <scope>NUCLEOTIDE SEQUENCE [LARGE SCALE GENOMIC DNA]</scope>
    <source>
        <strain evidence="2 3">DSM 3770</strain>
    </source>
</reference>